<dbReference type="GO" id="GO:0008270">
    <property type="term" value="F:zinc ion binding"/>
    <property type="evidence" value="ECO:0007669"/>
    <property type="project" value="UniProtKB-KW"/>
</dbReference>
<sequence length="981" mass="109351">MPAAGPQPRSDGLASNGSHFRPAVRDKKAEEEAVPTTTTITTTIKENNSNKHHHHHHLLLLLFPHQHHGGVVLQPLVDRGRALAHPGVRMASVENGTLCESFSSRDMTEHNESKSEGGSPINSSTHSKRSTSSACVQLEDLEPGGVTANSRVSSSSRPFVIQDMASSVQSVGGNLAFMTEEPYFSPVLLDQGPNGLPGQTDSRSAHSVAMDSFTTAASSLSLNGDFCKICHCGSEPNMPLINPCLCCGSLKYVHQECLQRWIKSADIKRCELCKYPFSMQSKVKPFCQWEKLDMTQIERRKLLCSVSFHIIAITCVIWSLYVLIDKTAQEIKSGELQWPFWTKLVVVAIGVTGGLVFMYIQCKVYIHLCRKWKAYNRIIVVQDAPEGIHKHKSSALGKELSRQDSQSCQKQDSPDQMVPSEPDVFQTDLQRTSDGSVSTISSSNPDQSQSPTTNNVETQTALRAVNFMDVLGRRSSDGGMRDPGALETNSVVARILEDIQDVEKNTIFFTDYEIQDIRDGQPSGDSPQEPVLASHCKTINEMVTTCEECEADIWYCGHTHGNYHRLDGSSQCSPVMISFQEGIGRCLLASRNIIAGEVIFFEHPIVVGPNNVTAPQCLICNSKILGDIKLDLNYELILPLRLLLTQDQDHRAFLGTLMNHVEEKQQNKENWMHLKHSVIEPLVQAFQGTISEIAVTEALGVVEVNNYEIYNPLDCGYRGIFPMTSLMTHSCAPNSRHAMEKKSPWSNRCIATVDIPKDPTEFGSNLAGILCSKCSKKSFLLPANPLNFDSVWLCVSEVCDNELTRDQIAQILDSLVERKDSLDRSDVHEFINFLHESENILHINHYILNSLRRWIVSLFCRTTKGNPDPEAITVSMLEAKVMIADKYLFVLNKIEPGLTRNRGRVLYEKADAQAKLANKKLEGGELDGLTFLELLQDSSRLAMEASKCLRYDPEGSFESFIRSSSNFLIQEIDQFQKFLLI</sequence>
<dbReference type="PANTHER" id="PTHR45981">
    <property type="entry name" value="LD02310P"/>
    <property type="match status" value="1"/>
</dbReference>
<dbReference type="Pfam" id="PF12906">
    <property type="entry name" value="RINGv"/>
    <property type="match status" value="1"/>
</dbReference>
<evidence type="ECO:0000256" key="3">
    <source>
        <dbReference type="ARBA" id="ARBA00004656"/>
    </source>
</evidence>
<keyword evidence="9" id="KW-0812">Transmembrane</keyword>
<dbReference type="SUPFAM" id="SSF82199">
    <property type="entry name" value="SET domain"/>
    <property type="match status" value="1"/>
</dbReference>
<evidence type="ECO:0000256" key="9">
    <source>
        <dbReference type="SAM" id="Phobius"/>
    </source>
</evidence>
<evidence type="ECO:0000256" key="1">
    <source>
        <dbReference type="ARBA" id="ARBA00004127"/>
    </source>
</evidence>
<evidence type="ECO:0000259" key="10">
    <source>
        <dbReference type="PROSITE" id="PS51292"/>
    </source>
</evidence>
<dbReference type="EMBL" id="VCGU01000003">
    <property type="protein sequence ID" value="TRY78491.1"/>
    <property type="molecule type" value="Genomic_DNA"/>
</dbReference>
<dbReference type="CDD" id="cd16698">
    <property type="entry name" value="RING_CH-C4HC3_MARCH1-like"/>
    <property type="match status" value="1"/>
</dbReference>
<dbReference type="GO" id="GO:0002376">
    <property type="term" value="P:immune system process"/>
    <property type="evidence" value="ECO:0007669"/>
    <property type="project" value="UniProtKB-KW"/>
</dbReference>
<dbReference type="SUPFAM" id="SSF57850">
    <property type="entry name" value="RING/U-box"/>
    <property type="match status" value="1"/>
</dbReference>
<dbReference type="InterPro" id="IPR013083">
    <property type="entry name" value="Znf_RING/FYVE/PHD"/>
</dbReference>
<keyword evidence="4" id="KW-0479">Metal-binding</keyword>
<dbReference type="AlphaFoldDB" id="A0A553PLD2"/>
<comment type="caution">
    <text evidence="11">The sequence shown here is derived from an EMBL/GenBank/DDBJ whole genome shotgun (WGS) entry which is preliminary data.</text>
</comment>
<proteinExistence type="predicted"/>
<comment type="subcellular location">
    <subcellularLocation>
        <location evidence="1">Endomembrane system</location>
        <topology evidence="1">Multi-pass membrane protein</topology>
    </subcellularLocation>
    <subcellularLocation>
        <location evidence="2">Endosome</location>
    </subcellularLocation>
    <subcellularLocation>
        <location evidence="3">Lysosome membrane</location>
    </subcellularLocation>
</comment>
<organism evidence="11 12">
    <name type="scientific">Tigriopus californicus</name>
    <name type="common">Marine copepod</name>
    <dbReference type="NCBI Taxonomy" id="6832"/>
    <lineage>
        <taxon>Eukaryota</taxon>
        <taxon>Metazoa</taxon>
        <taxon>Ecdysozoa</taxon>
        <taxon>Arthropoda</taxon>
        <taxon>Crustacea</taxon>
        <taxon>Multicrustacea</taxon>
        <taxon>Hexanauplia</taxon>
        <taxon>Copepoda</taxon>
        <taxon>Harpacticoida</taxon>
        <taxon>Harpacticidae</taxon>
        <taxon>Tigriopus</taxon>
    </lineage>
</organism>
<reference evidence="11 12" key="1">
    <citation type="journal article" date="2018" name="Nat. Ecol. Evol.">
        <title>Genomic signatures of mitonuclear coevolution across populations of Tigriopus californicus.</title>
        <authorList>
            <person name="Barreto F.S."/>
            <person name="Watson E.T."/>
            <person name="Lima T.G."/>
            <person name="Willett C.S."/>
            <person name="Edmands S."/>
            <person name="Li W."/>
            <person name="Burton R.S."/>
        </authorList>
    </citation>
    <scope>NUCLEOTIDE SEQUENCE [LARGE SCALE GENOMIC DNA]</scope>
    <source>
        <strain evidence="11 12">San Diego</strain>
    </source>
</reference>
<evidence type="ECO:0000256" key="2">
    <source>
        <dbReference type="ARBA" id="ARBA00004177"/>
    </source>
</evidence>
<evidence type="ECO:0000256" key="5">
    <source>
        <dbReference type="ARBA" id="ARBA00022771"/>
    </source>
</evidence>
<keyword evidence="12" id="KW-1185">Reference proteome</keyword>
<evidence type="ECO:0000256" key="8">
    <source>
        <dbReference type="SAM" id="MobiDB-lite"/>
    </source>
</evidence>
<feature type="domain" description="RING-CH-type" evidence="10">
    <location>
        <begin position="219"/>
        <end position="280"/>
    </location>
</feature>
<name>A0A553PLD2_TIGCA</name>
<gene>
    <name evidence="11" type="ORF">TCAL_06170</name>
</gene>
<feature type="transmembrane region" description="Helical" evidence="9">
    <location>
        <begin position="302"/>
        <end position="324"/>
    </location>
</feature>
<feature type="transmembrane region" description="Helical" evidence="9">
    <location>
        <begin position="344"/>
        <end position="366"/>
    </location>
</feature>
<accession>A0A553PLD2</accession>
<feature type="region of interest" description="Disordered" evidence="8">
    <location>
        <begin position="104"/>
        <end position="133"/>
    </location>
</feature>
<evidence type="ECO:0000256" key="7">
    <source>
        <dbReference type="ARBA" id="ARBA00022859"/>
    </source>
</evidence>
<dbReference type="InterPro" id="IPR011016">
    <property type="entry name" value="Znf_RING-CH"/>
</dbReference>
<dbReference type="Proteomes" id="UP000318571">
    <property type="component" value="Chromosome 11"/>
</dbReference>
<feature type="region of interest" description="Disordered" evidence="8">
    <location>
        <begin position="392"/>
        <end position="459"/>
    </location>
</feature>
<evidence type="ECO:0000313" key="12">
    <source>
        <dbReference type="Proteomes" id="UP000318571"/>
    </source>
</evidence>
<keyword evidence="9" id="KW-1133">Transmembrane helix</keyword>
<dbReference type="GO" id="GO:0005765">
    <property type="term" value="C:lysosomal membrane"/>
    <property type="evidence" value="ECO:0007669"/>
    <property type="project" value="UniProtKB-SubCell"/>
</dbReference>
<keyword evidence="6" id="KW-0862">Zinc</keyword>
<dbReference type="STRING" id="6832.A0A553PLD2"/>
<dbReference type="InterPro" id="IPR046341">
    <property type="entry name" value="SET_dom_sf"/>
</dbReference>
<dbReference type="GO" id="GO:0005768">
    <property type="term" value="C:endosome"/>
    <property type="evidence" value="ECO:0007669"/>
    <property type="project" value="UniProtKB-SubCell"/>
</dbReference>
<feature type="compositionally biased region" description="Polar residues" evidence="8">
    <location>
        <begin position="444"/>
        <end position="459"/>
    </location>
</feature>
<feature type="region of interest" description="Disordered" evidence="8">
    <location>
        <begin position="1"/>
        <end position="38"/>
    </location>
</feature>
<evidence type="ECO:0000313" key="11">
    <source>
        <dbReference type="EMBL" id="TRY78491.1"/>
    </source>
</evidence>
<keyword evidence="5" id="KW-0863">Zinc-finger</keyword>
<dbReference type="PROSITE" id="PS51292">
    <property type="entry name" value="ZF_RING_CH"/>
    <property type="match status" value="1"/>
</dbReference>
<feature type="compositionally biased region" description="Low complexity" evidence="8">
    <location>
        <begin position="433"/>
        <end position="443"/>
    </location>
</feature>
<keyword evidence="7" id="KW-0391">Immunity</keyword>
<dbReference type="SMART" id="SM00744">
    <property type="entry name" value="RINGv"/>
    <property type="match status" value="1"/>
</dbReference>
<protein>
    <recommendedName>
        <fullName evidence="10">RING-CH-type domain-containing protein</fullName>
    </recommendedName>
</protein>
<evidence type="ECO:0000256" key="6">
    <source>
        <dbReference type="ARBA" id="ARBA00022833"/>
    </source>
</evidence>
<feature type="compositionally biased region" description="Basic and acidic residues" evidence="8">
    <location>
        <begin position="106"/>
        <end position="115"/>
    </location>
</feature>
<evidence type="ECO:0000256" key="4">
    <source>
        <dbReference type="ARBA" id="ARBA00022723"/>
    </source>
</evidence>
<keyword evidence="9" id="KW-0472">Membrane</keyword>
<dbReference type="Gene3D" id="3.30.40.10">
    <property type="entry name" value="Zinc/RING finger domain, C3HC4 (zinc finger)"/>
    <property type="match status" value="1"/>
</dbReference>